<dbReference type="OrthoDB" id="262615at2"/>
<evidence type="ECO:0000259" key="1">
    <source>
        <dbReference type="Pfam" id="PF19501"/>
    </source>
</evidence>
<dbReference type="RefSeq" id="WP_091854244.1">
    <property type="nucleotide sequence ID" value="NZ_FOHZ01000023.1"/>
</dbReference>
<protein>
    <recommendedName>
        <fullName evidence="1">PcRGLX/YetA-like N-terminal RIFT barrel domain-containing protein</fullName>
    </recommendedName>
</protein>
<organism evidence="2 3">
    <name type="scientific">Marinobacter segnicrescens</name>
    <dbReference type="NCBI Taxonomy" id="430453"/>
    <lineage>
        <taxon>Bacteria</taxon>
        <taxon>Pseudomonadati</taxon>
        <taxon>Pseudomonadota</taxon>
        <taxon>Gammaproteobacteria</taxon>
        <taxon>Pseudomonadales</taxon>
        <taxon>Marinobacteraceae</taxon>
        <taxon>Marinobacter</taxon>
    </lineage>
</organism>
<dbReference type="STRING" id="430453.SAMN04487962_1236"/>
<sequence length="863" mass="98447">MEAIRIYLKDEQGVKRKGEVFQLGIPLARGQLSHGTSFALMAPDSLDELVCQTSTMASWSDGSTRWLKLQFLCDLEPGAQRTLELRPRETPFPPTSLLSAERGYKGLVVDTGAARFHLTANAPAWVCTGSNAPIHHQLTLSTEANTSCQTRADKDWEIIEHGLVSLSCQQEGWFLDGDIRLARYHCRLTFYCNSKTVEVQACLHNPKRALHPGGLWDLGDPGSIHFRSLTIDAELANIQQLRITPEPGMPAVELDSRHGMLYQDSSGGEHWDSLNHVNAKGEITTRFRGYRLYIGDHIQIMGDRANPVIVAANQTTTIQATLPQFWQNFPSTVGFQDNRLIIGLFPGEAAEAYELQGGERKTQTAYFHYGDDPDGLAWTLTPAIPVLDARQYEEGQAFPWFASEVPRSPVDDLVQLGLCGPSNFFTKRELIDEYGWRNFGDIFADHESLYQGKEEPALISHYNNQYDAIYGFARQFALSGDPRWHHLMNDLAAHVRDIDIYHTEEDRTEYNNGLFWHTDHYLPAHTATHRTFSRFNDTSSTVGQTGGGPAEEHCYTTGLLYHYLLTGDSRSKEAVLQMARWITSLHEGSGSLIEALIKIKRHDLSRIKRLLLGKPVNVHRYPFNRGTGNYLNTLLDAHLIDPTGEWLAQSEKIIFETIHPKDNLKSRDLLATETRWSYLVFLSSLSRFLWIKAEEHSLDGSYRYALDSFRRYTRWMAEFERPYLTDPDQLEYPNHTWTAQDIRKSMLLYQAAILDPEYRDLYLAKARFFENHVVETLSHAGERHFARVQIILLQNYGPQTLPKESNVSWLKEAPIELNYHAKNLTVAKVAKHACGRLIRALIRFNPVREKAWLETRLPPRRSL</sequence>
<gene>
    <name evidence="2" type="ORF">SAMN04487962_1236</name>
</gene>
<dbReference type="Proteomes" id="UP000198762">
    <property type="component" value="Unassembled WGS sequence"/>
</dbReference>
<name>A0A1I0H141_9GAMM</name>
<dbReference type="InterPro" id="IPR048329">
    <property type="entry name" value="PcRGLX_1st"/>
</dbReference>
<dbReference type="AlphaFoldDB" id="A0A1I0H141"/>
<proteinExistence type="predicted"/>
<keyword evidence="3" id="KW-1185">Reference proteome</keyword>
<reference evidence="3" key="1">
    <citation type="submission" date="2016-10" db="EMBL/GenBank/DDBJ databases">
        <authorList>
            <person name="Varghese N."/>
            <person name="Submissions S."/>
        </authorList>
    </citation>
    <scope>NUCLEOTIDE SEQUENCE [LARGE SCALE GENOMIC DNA]</scope>
    <source>
        <strain evidence="3">CGMCC 1.6489</strain>
    </source>
</reference>
<dbReference type="Pfam" id="PF19501">
    <property type="entry name" value="PcRGLX_1st"/>
    <property type="match status" value="1"/>
</dbReference>
<accession>A0A1I0H141</accession>
<evidence type="ECO:0000313" key="3">
    <source>
        <dbReference type="Proteomes" id="UP000198762"/>
    </source>
</evidence>
<evidence type="ECO:0000313" key="2">
    <source>
        <dbReference type="EMBL" id="SET77415.1"/>
    </source>
</evidence>
<dbReference type="EMBL" id="FOHZ01000023">
    <property type="protein sequence ID" value="SET77415.1"/>
    <property type="molecule type" value="Genomic_DNA"/>
</dbReference>
<feature type="domain" description="PcRGLX/YetA-like N-terminal RIFT barrel" evidence="1">
    <location>
        <begin position="21"/>
        <end position="67"/>
    </location>
</feature>